<evidence type="ECO:0000256" key="10">
    <source>
        <dbReference type="ARBA" id="ARBA00023170"/>
    </source>
</evidence>
<dbReference type="SUPFAM" id="SSF56112">
    <property type="entry name" value="Protein kinase-like (PK-like)"/>
    <property type="match status" value="1"/>
</dbReference>
<keyword evidence="4 16" id="KW-0812">Transmembrane</keyword>
<comment type="similarity">
    <text evidence="14">Belongs to the adenylyl cyclase class-4/guanylyl cyclase family.</text>
</comment>
<dbReference type="InterPro" id="IPR011009">
    <property type="entry name" value="Kinase-like_dom_sf"/>
</dbReference>
<evidence type="ECO:0000256" key="13">
    <source>
        <dbReference type="ARBA" id="ARBA00023293"/>
    </source>
</evidence>
<keyword evidence="9 16" id="KW-0472">Membrane</keyword>
<evidence type="ECO:0000259" key="18">
    <source>
        <dbReference type="PROSITE" id="PS50125"/>
    </source>
</evidence>
<evidence type="ECO:0000259" key="17">
    <source>
        <dbReference type="PROSITE" id="PS50011"/>
    </source>
</evidence>
<feature type="domain" description="Guanylate cyclase" evidence="18">
    <location>
        <begin position="974"/>
        <end position="1104"/>
    </location>
</feature>
<dbReference type="InterPro" id="IPR001828">
    <property type="entry name" value="ANF_lig-bd_rcpt"/>
</dbReference>
<comment type="catalytic activity">
    <reaction evidence="1 15">
        <text>GTP = 3',5'-cyclic GMP + diphosphate</text>
        <dbReference type="Rhea" id="RHEA:13665"/>
        <dbReference type="ChEBI" id="CHEBI:33019"/>
        <dbReference type="ChEBI" id="CHEBI:37565"/>
        <dbReference type="ChEBI" id="CHEBI:57746"/>
        <dbReference type="EC" id="4.6.1.2"/>
    </reaction>
</comment>
<dbReference type="GO" id="GO:0035556">
    <property type="term" value="P:intracellular signal transduction"/>
    <property type="evidence" value="ECO:0007669"/>
    <property type="project" value="InterPro"/>
</dbReference>
<evidence type="ECO:0000256" key="8">
    <source>
        <dbReference type="ARBA" id="ARBA00023134"/>
    </source>
</evidence>
<keyword evidence="11" id="KW-0325">Glycoprotein</keyword>
<dbReference type="Gene3D" id="3.30.70.1230">
    <property type="entry name" value="Nucleotide cyclase"/>
    <property type="match status" value="1"/>
</dbReference>
<evidence type="ECO:0000256" key="3">
    <source>
        <dbReference type="ARBA" id="ARBA00012202"/>
    </source>
</evidence>
<dbReference type="EMBL" id="CAJOBC010004978">
    <property type="protein sequence ID" value="CAF3847171.1"/>
    <property type="molecule type" value="Genomic_DNA"/>
</dbReference>
<feature type="transmembrane region" description="Helical" evidence="16">
    <location>
        <begin position="538"/>
        <end position="561"/>
    </location>
</feature>
<dbReference type="InterPro" id="IPR028082">
    <property type="entry name" value="Peripla_BP_I"/>
</dbReference>
<evidence type="ECO:0000256" key="2">
    <source>
        <dbReference type="ARBA" id="ARBA00004479"/>
    </source>
</evidence>
<evidence type="ECO:0000313" key="19">
    <source>
        <dbReference type="EMBL" id="CAF1081308.1"/>
    </source>
</evidence>
<dbReference type="SUPFAM" id="SSF53822">
    <property type="entry name" value="Periplasmic binding protein-like I"/>
    <property type="match status" value="1"/>
</dbReference>
<keyword evidence="7 16" id="KW-1133">Transmembrane helix</keyword>
<feature type="non-terminal residue" evidence="19">
    <location>
        <position position="1"/>
    </location>
</feature>
<dbReference type="GO" id="GO:0005525">
    <property type="term" value="F:GTP binding"/>
    <property type="evidence" value="ECO:0007669"/>
    <property type="project" value="UniProtKB-KW"/>
</dbReference>
<evidence type="ECO:0000313" key="20">
    <source>
        <dbReference type="EMBL" id="CAF3847171.1"/>
    </source>
</evidence>
<evidence type="ECO:0000256" key="1">
    <source>
        <dbReference type="ARBA" id="ARBA00001436"/>
    </source>
</evidence>
<dbReference type="GO" id="GO:0005886">
    <property type="term" value="C:plasma membrane"/>
    <property type="evidence" value="ECO:0007669"/>
    <property type="project" value="TreeGrafter"/>
</dbReference>
<dbReference type="SUPFAM" id="SSF55073">
    <property type="entry name" value="Nucleotide cyclase"/>
    <property type="match status" value="1"/>
</dbReference>
<evidence type="ECO:0000256" key="14">
    <source>
        <dbReference type="RuleBase" id="RU000405"/>
    </source>
</evidence>
<accession>A0A814MUF9</accession>
<organism evidence="19 21">
    <name type="scientific">Didymodactylos carnosus</name>
    <dbReference type="NCBI Taxonomy" id="1234261"/>
    <lineage>
        <taxon>Eukaryota</taxon>
        <taxon>Metazoa</taxon>
        <taxon>Spiralia</taxon>
        <taxon>Gnathifera</taxon>
        <taxon>Rotifera</taxon>
        <taxon>Eurotatoria</taxon>
        <taxon>Bdelloidea</taxon>
        <taxon>Philodinida</taxon>
        <taxon>Philodinidae</taxon>
        <taxon>Didymodactylos</taxon>
    </lineage>
</organism>
<comment type="subcellular location">
    <subcellularLocation>
        <location evidence="2">Membrane</location>
        <topology evidence="2">Single-pass type I membrane protein</topology>
    </subcellularLocation>
</comment>
<dbReference type="EMBL" id="CAJNOQ010004977">
    <property type="protein sequence ID" value="CAF1081308.1"/>
    <property type="molecule type" value="Genomic_DNA"/>
</dbReference>
<dbReference type="GO" id="GO:0004672">
    <property type="term" value="F:protein kinase activity"/>
    <property type="evidence" value="ECO:0007669"/>
    <property type="project" value="InterPro"/>
</dbReference>
<evidence type="ECO:0000256" key="12">
    <source>
        <dbReference type="ARBA" id="ARBA00023239"/>
    </source>
</evidence>
<dbReference type="FunFam" id="3.30.70.1230:FF:000004">
    <property type="entry name" value="Guanylate cyclase"/>
    <property type="match status" value="1"/>
</dbReference>
<evidence type="ECO:0000256" key="9">
    <source>
        <dbReference type="ARBA" id="ARBA00023136"/>
    </source>
</evidence>
<dbReference type="EC" id="4.6.1.2" evidence="3 15"/>
<reference evidence="19" key="1">
    <citation type="submission" date="2021-02" db="EMBL/GenBank/DDBJ databases">
        <authorList>
            <person name="Nowell W R."/>
        </authorList>
    </citation>
    <scope>NUCLEOTIDE SEQUENCE</scope>
</reference>
<dbReference type="Pfam" id="PF01094">
    <property type="entry name" value="ANF_receptor"/>
    <property type="match status" value="1"/>
</dbReference>
<dbReference type="InterPro" id="IPR018297">
    <property type="entry name" value="A/G_cyclase_CS"/>
</dbReference>
<dbReference type="Proteomes" id="UP000663829">
    <property type="component" value="Unassembled WGS sequence"/>
</dbReference>
<dbReference type="PROSITE" id="PS50011">
    <property type="entry name" value="PROTEIN_KINASE_DOM"/>
    <property type="match status" value="1"/>
</dbReference>
<dbReference type="Pfam" id="PF00069">
    <property type="entry name" value="Pkinase"/>
    <property type="match status" value="1"/>
</dbReference>
<dbReference type="InterPro" id="IPR029787">
    <property type="entry name" value="Nucleotide_cyclase"/>
</dbReference>
<dbReference type="FunFam" id="1.10.510.10:FF:000420">
    <property type="entry name" value="Guanylate cyclase"/>
    <property type="match status" value="1"/>
</dbReference>
<dbReference type="AlphaFoldDB" id="A0A814MUF9"/>
<dbReference type="GO" id="GO:0007168">
    <property type="term" value="P:receptor guanylyl cyclase signaling pathway"/>
    <property type="evidence" value="ECO:0007669"/>
    <property type="project" value="TreeGrafter"/>
</dbReference>
<dbReference type="PROSITE" id="PS50125">
    <property type="entry name" value="GUANYLATE_CYCLASE_2"/>
    <property type="match status" value="1"/>
</dbReference>
<evidence type="ECO:0000256" key="5">
    <source>
        <dbReference type="ARBA" id="ARBA00022729"/>
    </source>
</evidence>
<dbReference type="GO" id="GO:0004383">
    <property type="term" value="F:guanylate cyclase activity"/>
    <property type="evidence" value="ECO:0007669"/>
    <property type="project" value="UniProtKB-EC"/>
</dbReference>
<dbReference type="Gene3D" id="3.40.50.2300">
    <property type="match status" value="2"/>
</dbReference>
<keyword evidence="5" id="KW-0732">Signal</keyword>
<evidence type="ECO:0000256" key="6">
    <source>
        <dbReference type="ARBA" id="ARBA00022741"/>
    </source>
</evidence>
<proteinExistence type="inferred from homology"/>
<dbReference type="GO" id="GO:0004016">
    <property type="term" value="F:adenylate cyclase activity"/>
    <property type="evidence" value="ECO:0007669"/>
    <property type="project" value="TreeGrafter"/>
</dbReference>
<dbReference type="Gene3D" id="1.10.510.10">
    <property type="entry name" value="Transferase(Phosphotransferase) domain 1"/>
    <property type="match status" value="1"/>
</dbReference>
<evidence type="ECO:0000256" key="4">
    <source>
        <dbReference type="ARBA" id="ARBA00022692"/>
    </source>
</evidence>
<dbReference type="CDD" id="cd07302">
    <property type="entry name" value="CHD"/>
    <property type="match status" value="1"/>
</dbReference>
<keyword evidence="12 14" id="KW-0456">Lyase</keyword>
<keyword evidence="10" id="KW-0675">Receptor</keyword>
<dbReference type="GO" id="GO:0001653">
    <property type="term" value="F:peptide receptor activity"/>
    <property type="evidence" value="ECO:0007669"/>
    <property type="project" value="TreeGrafter"/>
</dbReference>
<dbReference type="GO" id="GO:0005524">
    <property type="term" value="F:ATP binding"/>
    <property type="evidence" value="ECO:0007669"/>
    <property type="project" value="InterPro"/>
</dbReference>
<dbReference type="PROSITE" id="PS00452">
    <property type="entry name" value="GUANYLATE_CYCLASE_1"/>
    <property type="match status" value="1"/>
</dbReference>
<evidence type="ECO:0000256" key="15">
    <source>
        <dbReference type="RuleBase" id="RU003431"/>
    </source>
</evidence>
<keyword evidence="8" id="KW-0342">GTP-binding</keyword>
<sequence length="1173" mass="134139">FNCYLMFPSDDAQQQPNISSITSTGIISKDYLIKNRFINTTNSLSTERNLLYLYKKNQNFPLKYPYRLTGEYFRHKKSSLLHNKKPNVSILMMFPDIDRFIPNLQSLLIVYEYIVQRYNISTWLNVNIHYLDSNCSISLAPHNLVQIMLKTIPDVVFGPFCDLAVAPVARLLHYRNIPLVTMGAVSNEFTIHRHSMYSSIFRFGYRTDELGLLMLKLLQYYKWSFIKFLYEDNPKPWHECQVLLRPISHAFATNQIRSDNRKITSHDAQDNYTSIFVDFISNNASVSMWCVSPKTFRSAILTAQQFGFINGEYVFIYLDTVLTQENTDEKSLAVRQPWFDPNETDDEINQNAKRAFEAVLFLRQRLYTSDRFRQFAQEVYAYAKENNKSKYLIHETIGTDETNFYDAVVTYFKALKSHYSSSNLTENNAEYYVPLDAIAFKAHICNRTIEGVNKNITINALCDRIDIGYAVYDMDPDTGEFESVVAYPAEPFSTENKNLQWINESRTIYFIDKNTTAIPHTPRCGFNNIKCPKKNLPIWGWVIVSLSSIIVLLLLVGIILYRRAKFEAELKAMQWLLKWEELSSRIVLNGVTPSFNKLSTSQKRASISSHRSSDCSDVGSGHSRQLFTKTAVYKSSIVALKRFYKVKLEITRHLQLEVKAMQDIQHDHIARFVGICLDPKHQYIITEYCPKGSLQDILENEEIKLDSLFKHSIMHDIVKGMQHLHNSNIQSHGNLKSSNCVVDSRFVCKVTDFGLPTLRSNPNKISPNHVKDYAYYKSIEHSIIDSPNKIYLLFLPGKLWTAPELLNDPNPRAAGTQKGDVYSFGVILQEIELRNGPFYIRDREMDPAEIIEGVKSGGNVRPSIEPGACNPEIALLMKRCWSEAPADRPDFTDIRQVMRRINKDGESGNILDNLLKRMEQYANNLEGLVEERTSDYLVEKKKAEELLYRLLPKSVAAQLMVGHTVAAESFENVTIYFSDICGFTSLSSESTPLQVVDLLNDLYSVFDGVSENFDVYKVETIGDAYMVVSGLPTRNGDLHAREIARLSLALLNAVLNFRIRHRPDRQLLLRIGIHSGPCVAGVVGLKMPRFCLFGDTVNTASRMESNGKALRIHVSPTTNAILEKFGTFELKLRGDVEMKGKGKVTTYWLLGEKNGLSAQHSSLNWDDDNTDEH</sequence>
<dbReference type="SMART" id="SM00044">
    <property type="entry name" value="CYCc"/>
    <property type="match status" value="1"/>
</dbReference>
<gene>
    <name evidence="19" type="ORF">GPM918_LOCUS17782</name>
    <name evidence="20" type="ORF">SRO942_LOCUS17781</name>
</gene>
<keyword evidence="21" id="KW-1185">Reference proteome</keyword>
<dbReference type="Pfam" id="PF00211">
    <property type="entry name" value="Guanylate_cyc"/>
    <property type="match status" value="1"/>
</dbReference>
<dbReference type="OrthoDB" id="302535at2759"/>
<evidence type="ECO:0000256" key="11">
    <source>
        <dbReference type="ARBA" id="ARBA00023180"/>
    </source>
</evidence>
<comment type="caution">
    <text evidence="19">The sequence shown here is derived from an EMBL/GenBank/DDBJ whole genome shotgun (WGS) entry which is preliminary data.</text>
</comment>
<name>A0A814MUF9_9BILA</name>
<feature type="domain" description="Protein kinase" evidence="17">
    <location>
        <begin position="612"/>
        <end position="901"/>
    </location>
</feature>
<protein>
    <recommendedName>
        <fullName evidence="3 15">Guanylate cyclase</fullName>
        <ecNumber evidence="3 15">4.6.1.2</ecNumber>
    </recommendedName>
</protein>
<keyword evidence="6" id="KW-0547">Nucleotide-binding</keyword>
<evidence type="ECO:0000256" key="16">
    <source>
        <dbReference type="SAM" id="Phobius"/>
    </source>
</evidence>
<dbReference type="InterPro" id="IPR000719">
    <property type="entry name" value="Prot_kinase_dom"/>
</dbReference>
<keyword evidence="13 15" id="KW-0141">cGMP biosynthesis</keyword>
<dbReference type="Proteomes" id="UP000681722">
    <property type="component" value="Unassembled WGS sequence"/>
</dbReference>
<evidence type="ECO:0000313" key="21">
    <source>
        <dbReference type="Proteomes" id="UP000663829"/>
    </source>
</evidence>
<dbReference type="PANTHER" id="PTHR11920:SF494">
    <property type="entry name" value="ATRIAL NATRIURETIC PEPTIDE RECEPTOR 2"/>
    <property type="match status" value="1"/>
</dbReference>
<dbReference type="InterPro" id="IPR001054">
    <property type="entry name" value="A/G_cyclase"/>
</dbReference>
<dbReference type="PANTHER" id="PTHR11920">
    <property type="entry name" value="GUANYLYL CYCLASE"/>
    <property type="match status" value="1"/>
</dbReference>
<evidence type="ECO:0000256" key="7">
    <source>
        <dbReference type="ARBA" id="ARBA00022989"/>
    </source>
</evidence>
<dbReference type="InterPro" id="IPR050401">
    <property type="entry name" value="Cyclic_nucleotide_synthase"/>
</dbReference>